<evidence type="ECO:0000313" key="3">
    <source>
        <dbReference type="EMBL" id="BAD87692.1"/>
    </source>
</evidence>
<accession>Q5JLG4</accession>
<reference evidence="3" key="1">
    <citation type="journal article" date="2002" name="Nature">
        <title>The genome sequence and structure of rice chromosome 1.</title>
        <authorList>
            <person name="Sasaki T."/>
            <person name="Matsumoto T."/>
            <person name="Yamamoto K."/>
            <person name="Sakata K."/>
            <person name="Baba T."/>
            <person name="Katayose Y."/>
            <person name="Wu J."/>
            <person name="Niimura Y."/>
            <person name="Cheng Z."/>
            <person name="Nagamura Y."/>
            <person name="Antonio B.A."/>
            <person name="Kanamori H."/>
            <person name="Hosokawa S."/>
            <person name="Masukawa M."/>
            <person name="Arikawa K."/>
            <person name="Chiden Y."/>
            <person name="Hayashi M."/>
            <person name="Okamoto M."/>
            <person name="Ando T."/>
            <person name="Aoki H."/>
            <person name="Arita K."/>
            <person name="Hamada M."/>
            <person name="Harada C."/>
            <person name="Hijishita S."/>
            <person name="Honda M."/>
            <person name="Ichikawa Y."/>
            <person name="Idonuma A."/>
            <person name="Iijima M."/>
            <person name="Ikeda M."/>
            <person name="Ikeno M."/>
            <person name="Itoh S."/>
            <person name="Itoh T."/>
            <person name="Itoh Y."/>
            <person name="Itoh Y."/>
            <person name="Iwabuchi A."/>
            <person name="Kamiya K."/>
            <person name="Karasawa W."/>
            <person name="Katagiri S."/>
            <person name="Kikuta A."/>
            <person name="Kobayashi N."/>
            <person name="Kono I."/>
            <person name="Machita K."/>
            <person name="Maehara T."/>
            <person name="Mizuno H."/>
            <person name="Mizubayashi T."/>
            <person name="Mukai Y."/>
            <person name="Nagasaki H."/>
            <person name="Nakashima M."/>
            <person name="Nakama Y."/>
            <person name="Nakamichi Y."/>
            <person name="Nakamura M."/>
            <person name="Namiki N."/>
            <person name="Negishi M."/>
            <person name="Ohta I."/>
            <person name="Ono N."/>
            <person name="Saji S."/>
            <person name="Sakai K."/>
            <person name="Shibata M."/>
            <person name="Shimokawa T."/>
            <person name="Shomura A."/>
            <person name="Song J."/>
            <person name="Takazaki Y."/>
            <person name="Terasawa K."/>
            <person name="Tsuji K."/>
            <person name="Waki K."/>
            <person name="Yamagata H."/>
            <person name="Yamane H."/>
            <person name="Yoshiki S."/>
            <person name="Yoshihara R."/>
            <person name="Yukawa K."/>
            <person name="Zhong H."/>
            <person name="Iwama H."/>
            <person name="Endo T."/>
            <person name="Ito H."/>
            <person name="Hahn J.H."/>
            <person name="Kim H.I."/>
            <person name="Eun M.Y."/>
            <person name="Yano M."/>
            <person name="Jiang J."/>
            <person name="Gojobori T."/>
        </authorList>
    </citation>
    <scope>NUCLEOTIDE SEQUENCE</scope>
</reference>
<dbReference type="AlphaFoldDB" id="Q5JLG4"/>
<feature type="region of interest" description="Disordered" evidence="1">
    <location>
        <begin position="73"/>
        <end position="101"/>
    </location>
</feature>
<evidence type="ECO:0000313" key="2">
    <source>
        <dbReference type="EMBL" id="BAD87669.1"/>
    </source>
</evidence>
<dbReference type="Proteomes" id="UP000817658">
    <property type="component" value="Chromosome 1"/>
</dbReference>
<protein>
    <submittedName>
        <fullName evidence="3">Uncharacterized protein</fullName>
    </submittedName>
</protein>
<proteinExistence type="predicted"/>
<evidence type="ECO:0000256" key="1">
    <source>
        <dbReference type="SAM" id="MobiDB-lite"/>
    </source>
</evidence>
<organism evidence="3">
    <name type="scientific">Oryza sativa subsp. japonica</name>
    <name type="common">Rice</name>
    <dbReference type="NCBI Taxonomy" id="39947"/>
    <lineage>
        <taxon>Eukaryota</taxon>
        <taxon>Viridiplantae</taxon>
        <taxon>Streptophyta</taxon>
        <taxon>Embryophyta</taxon>
        <taxon>Tracheophyta</taxon>
        <taxon>Spermatophyta</taxon>
        <taxon>Magnoliopsida</taxon>
        <taxon>Liliopsida</taxon>
        <taxon>Poales</taxon>
        <taxon>Poaceae</taxon>
        <taxon>BOP clade</taxon>
        <taxon>Oryzoideae</taxon>
        <taxon>Oryzeae</taxon>
        <taxon>Oryzinae</taxon>
        <taxon>Oryza</taxon>
        <taxon>Oryza sativa</taxon>
    </lineage>
</organism>
<evidence type="ECO:0000313" key="4">
    <source>
        <dbReference type="Proteomes" id="UP000000763"/>
    </source>
</evidence>
<reference evidence="4" key="2">
    <citation type="journal article" date="2005" name="Nature">
        <title>The map-based sequence of the rice genome.</title>
        <authorList>
            <consortium name="International rice genome sequencing project (IRGSP)"/>
            <person name="Matsumoto T."/>
            <person name="Wu J."/>
            <person name="Kanamori H."/>
            <person name="Katayose Y."/>
            <person name="Fujisawa M."/>
            <person name="Namiki N."/>
            <person name="Mizuno H."/>
            <person name="Yamamoto K."/>
            <person name="Antonio B.A."/>
            <person name="Baba T."/>
            <person name="Sakata K."/>
            <person name="Nagamura Y."/>
            <person name="Aoki H."/>
            <person name="Arikawa K."/>
            <person name="Arita K."/>
            <person name="Bito T."/>
            <person name="Chiden Y."/>
            <person name="Fujitsuka N."/>
            <person name="Fukunaka R."/>
            <person name="Hamada M."/>
            <person name="Harada C."/>
            <person name="Hayashi A."/>
            <person name="Hijishita S."/>
            <person name="Honda M."/>
            <person name="Hosokawa S."/>
            <person name="Ichikawa Y."/>
            <person name="Idonuma A."/>
            <person name="Iijima M."/>
            <person name="Ikeda M."/>
            <person name="Ikeno M."/>
            <person name="Ito K."/>
            <person name="Ito S."/>
            <person name="Ito T."/>
            <person name="Ito Y."/>
            <person name="Ito Y."/>
            <person name="Iwabuchi A."/>
            <person name="Kamiya K."/>
            <person name="Karasawa W."/>
            <person name="Kurita K."/>
            <person name="Katagiri S."/>
            <person name="Kikuta A."/>
            <person name="Kobayashi H."/>
            <person name="Kobayashi N."/>
            <person name="Machita K."/>
            <person name="Maehara T."/>
            <person name="Masukawa M."/>
            <person name="Mizubayashi T."/>
            <person name="Mukai Y."/>
            <person name="Nagasaki H."/>
            <person name="Nagata Y."/>
            <person name="Naito S."/>
            <person name="Nakashima M."/>
            <person name="Nakama Y."/>
            <person name="Nakamichi Y."/>
            <person name="Nakamura M."/>
            <person name="Meguro A."/>
            <person name="Negishi M."/>
            <person name="Ohta I."/>
            <person name="Ohta T."/>
            <person name="Okamoto M."/>
            <person name="Ono N."/>
            <person name="Saji S."/>
            <person name="Sakaguchi M."/>
            <person name="Sakai K."/>
            <person name="Shibata M."/>
            <person name="Shimokawa T."/>
            <person name="Song J."/>
            <person name="Takazaki Y."/>
            <person name="Terasawa K."/>
            <person name="Tsugane M."/>
            <person name="Tsuji K."/>
            <person name="Ueda S."/>
            <person name="Waki K."/>
            <person name="Yamagata H."/>
            <person name="Yamamoto M."/>
            <person name="Yamamoto S."/>
            <person name="Yamane H."/>
            <person name="Yoshiki S."/>
            <person name="Yoshihara R."/>
            <person name="Yukawa K."/>
            <person name="Zhong H."/>
            <person name="Yano M."/>
            <person name="Yuan Q."/>
            <person name="Ouyang S."/>
            <person name="Liu J."/>
            <person name="Jones K.M."/>
            <person name="Gansberger K."/>
            <person name="Moffat K."/>
            <person name="Hill J."/>
            <person name="Bera J."/>
            <person name="Fadrosh D."/>
            <person name="Jin S."/>
            <person name="Johri S."/>
            <person name="Kim M."/>
            <person name="Overton L."/>
            <person name="Reardon M."/>
            <person name="Tsitrin T."/>
            <person name="Vuong H."/>
            <person name="Weaver B."/>
            <person name="Ciecko A."/>
            <person name="Tallon L."/>
            <person name="Jackson J."/>
            <person name="Pai G."/>
            <person name="Aken S.V."/>
            <person name="Utterback T."/>
            <person name="Reidmuller S."/>
            <person name="Feldblyum T."/>
            <person name="Hsiao J."/>
            <person name="Zismann V."/>
            <person name="Iobst S."/>
            <person name="de Vazeille A.R."/>
            <person name="Buell C.R."/>
            <person name="Ying K."/>
            <person name="Li Y."/>
            <person name="Lu T."/>
            <person name="Huang Y."/>
            <person name="Zhao Q."/>
            <person name="Feng Q."/>
            <person name="Zhang L."/>
            <person name="Zhu J."/>
            <person name="Weng Q."/>
            <person name="Mu J."/>
            <person name="Lu Y."/>
            <person name="Fan D."/>
            <person name="Liu Y."/>
            <person name="Guan J."/>
            <person name="Zhang Y."/>
            <person name="Yu S."/>
            <person name="Liu X."/>
            <person name="Zhang Y."/>
            <person name="Hong G."/>
            <person name="Han B."/>
            <person name="Choisne N."/>
            <person name="Demange N."/>
            <person name="Orjeda G."/>
            <person name="Samain S."/>
            <person name="Cattolico L."/>
            <person name="Pelletier E."/>
            <person name="Couloux A."/>
            <person name="Segurens B."/>
            <person name="Wincker P."/>
            <person name="D'Hont A."/>
            <person name="Scarpelli C."/>
            <person name="Weissenbach J."/>
            <person name="Salanoubat M."/>
            <person name="Quetier F."/>
            <person name="Yu Y."/>
            <person name="Kim H.R."/>
            <person name="Rambo T."/>
            <person name="Currie J."/>
            <person name="Collura K."/>
            <person name="Luo M."/>
            <person name="Yang T."/>
            <person name="Ammiraju J.S.S."/>
            <person name="Engler F."/>
            <person name="Soderlund C."/>
            <person name="Wing R.A."/>
            <person name="Palmer L.E."/>
            <person name="de la Bastide M."/>
            <person name="Spiegel L."/>
            <person name="Nascimento L."/>
            <person name="Zutavern T."/>
            <person name="O'Shaughnessy A."/>
            <person name="Dike S."/>
            <person name="Dedhia N."/>
            <person name="Preston R."/>
            <person name="Balija V."/>
            <person name="McCombie W.R."/>
            <person name="Chow T."/>
            <person name="Chen H."/>
            <person name="Chung M."/>
            <person name="Chen C."/>
            <person name="Shaw J."/>
            <person name="Wu H."/>
            <person name="Hsiao K."/>
            <person name="Chao Y."/>
            <person name="Chu M."/>
            <person name="Cheng C."/>
            <person name="Hour A."/>
            <person name="Lee P."/>
            <person name="Lin S."/>
            <person name="Lin Y."/>
            <person name="Liou J."/>
            <person name="Liu S."/>
            <person name="Hsing Y."/>
            <person name="Raghuvanshi S."/>
            <person name="Mohanty A."/>
            <person name="Bharti A.K."/>
            <person name="Gaur A."/>
            <person name="Gupta V."/>
            <person name="Kumar D."/>
            <person name="Ravi V."/>
            <person name="Vij S."/>
            <person name="Kapur A."/>
            <person name="Khurana P."/>
            <person name="Khurana P."/>
            <person name="Khurana J.P."/>
            <person name="Tyagi A.K."/>
            <person name="Gaikwad K."/>
            <person name="Singh A."/>
            <person name="Dalal V."/>
            <person name="Srivastava S."/>
            <person name="Dixit A."/>
            <person name="Pal A.K."/>
            <person name="Ghazi I.A."/>
            <person name="Yadav M."/>
            <person name="Pandit A."/>
            <person name="Bhargava A."/>
            <person name="Sureshbabu K."/>
            <person name="Batra K."/>
            <person name="Sharma T.R."/>
            <person name="Mohapatra T."/>
            <person name="Singh N.K."/>
            <person name="Messing J."/>
            <person name="Nelson A.B."/>
            <person name="Fuks G."/>
            <person name="Kavchok S."/>
            <person name="Keizer G."/>
            <person name="Linton E."/>
            <person name="Llaca V."/>
            <person name="Song R."/>
            <person name="Tanyolac B."/>
            <person name="Young S."/>
            <person name="Ho-Il K."/>
            <person name="Hahn J.H."/>
            <person name="Sangsakoo G."/>
            <person name="Vanavichit A."/>
            <person name="de Mattos Luiz.A.T."/>
            <person name="Zimmer P.D."/>
            <person name="Malone G."/>
            <person name="Dellagostin O."/>
            <person name="de Oliveira A.C."/>
            <person name="Bevan M."/>
            <person name="Bancroft I."/>
            <person name="Minx P."/>
            <person name="Cordum H."/>
            <person name="Wilson R."/>
            <person name="Cheng Z."/>
            <person name="Jin W."/>
            <person name="Jiang J."/>
            <person name="Leong S.A."/>
            <person name="Iwama H."/>
            <person name="Gojobori T."/>
            <person name="Itoh T."/>
            <person name="Niimura Y."/>
            <person name="Fujii Y."/>
            <person name="Habara T."/>
            <person name="Sakai H."/>
            <person name="Sato Y."/>
            <person name="Wilson G."/>
            <person name="Kumar K."/>
            <person name="McCouch S."/>
            <person name="Juretic N."/>
            <person name="Hoen D."/>
            <person name="Wright S."/>
            <person name="Bruskiewich R."/>
            <person name="Bureau T."/>
            <person name="Miyao A."/>
            <person name="Hirochika H."/>
            <person name="Nishikawa T."/>
            <person name="Kadowaki K."/>
            <person name="Sugiura M."/>
            <person name="Burr B."/>
            <person name="Sasaki T."/>
        </authorList>
    </citation>
    <scope>NUCLEOTIDE SEQUENCE [LARGE SCALE GENOMIC DNA]</scope>
    <source>
        <strain evidence="4">cv. Nipponbare</strain>
    </source>
</reference>
<dbReference type="EMBL" id="AP003445">
    <property type="protein sequence ID" value="BAD87669.1"/>
    <property type="molecule type" value="Genomic_DNA"/>
</dbReference>
<feature type="region of interest" description="Disordered" evidence="1">
    <location>
        <begin position="1"/>
        <end position="23"/>
    </location>
</feature>
<sequence>MAHNGDKCYDGKGDGNKHGDVHNDNAAMTTMALASPHFIPPFLFTHHCTMEALASIPLPILDFVVVTVEEQGGEHQTNECWRPTMVGSGQGLGSKQGDAAE</sequence>
<gene>
    <name evidence="2" type="ORF">OJ1029_F04.3</name>
    <name evidence="3" type="ORF">OJ1619_F12.24</name>
</gene>
<name>Q5JLG4_ORYSJ</name>
<reference evidence="4" key="3">
    <citation type="journal article" date="2008" name="Nucleic Acids Res.">
        <title>The rice annotation project database (RAP-DB): 2008 update.</title>
        <authorList>
            <consortium name="The rice annotation project (RAP)"/>
        </authorList>
    </citation>
    <scope>GENOME REANNOTATION</scope>
    <source>
        <strain evidence="4">cv. Nipponbare</strain>
    </source>
</reference>
<dbReference type="Proteomes" id="UP000000763">
    <property type="component" value="Chromosome 1"/>
</dbReference>
<dbReference type="EMBL" id="AP003447">
    <property type="protein sequence ID" value="BAD87692.1"/>
    <property type="molecule type" value="Genomic_DNA"/>
</dbReference>